<evidence type="ECO:0000256" key="8">
    <source>
        <dbReference type="RuleBase" id="RU362056"/>
    </source>
</evidence>
<dbReference type="GO" id="GO:0016323">
    <property type="term" value="C:basolateral plasma membrane"/>
    <property type="evidence" value="ECO:0007669"/>
    <property type="project" value="TreeGrafter"/>
</dbReference>
<evidence type="ECO:0000256" key="6">
    <source>
        <dbReference type="ARBA" id="ARBA00023136"/>
    </source>
</evidence>
<comment type="subcellular location">
    <subcellularLocation>
        <location evidence="1 8">Cell membrane</location>
        <topology evidence="1 8">Multi-pass membrane protein</topology>
    </subcellularLocation>
</comment>
<protein>
    <recommendedName>
        <fullName evidence="8">Solute carrier organic anion transporter family member</fullName>
    </recommendedName>
</protein>
<keyword evidence="12" id="KW-1185">Reference proteome</keyword>
<evidence type="ECO:0000256" key="9">
    <source>
        <dbReference type="SAM" id="MobiDB-lite"/>
    </source>
</evidence>
<feature type="transmembrane region" description="Helical" evidence="8">
    <location>
        <begin position="89"/>
        <end position="106"/>
    </location>
</feature>
<feature type="transmembrane region" description="Helical" evidence="8">
    <location>
        <begin position="349"/>
        <end position="368"/>
    </location>
</feature>
<feature type="transmembrane region" description="Helical" evidence="8">
    <location>
        <begin position="388"/>
        <end position="408"/>
    </location>
</feature>
<dbReference type="Gene3D" id="1.20.1250.20">
    <property type="entry name" value="MFS general substrate transporter like domains"/>
    <property type="match status" value="1"/>
</dbReference>
<feature type="transmembrane region" description="Helical" evidence="8">
    <location>
        <begin position="596"/>
        <end position="617"/>
    </location>
</feature>
<dbReference type="SUPFAM" id="SSF100895">
    <property type="entry name" value="Kazal-type serine protease inhibitors"/>
    <property type="match status" value="1"/>
</dbReference>
<dbReference type="NCBIfam" id="TIGR00805">
    <property type="entry name" value="oat"/>
    <property type="match status" value="1"/>
</dbReference>
<feature type="transmembrane region" description="Helical" evidence="8">
    <location>
        <begin position="643"/>
        <end position="666"/>
    </location>
</feature>
<evidence type="ECO:0000256" key="1">
    <source>
        <dbReference type="ARBA" id="ARBA00004651"/>
    </source>
</evidence>
<dbReference type="InterPro" id="IPR036259">
    <property type="entry name" value="MFS_trans_sf"/>
</dbReference>
<evidence type="ECO:0000256" key="2">
    <source>
        <dbReference type="ARBA" id="ARBA00009657"/>
    </source>
</evidence>
<dbReference type="GO" id="GO:0015347">
    <property type="term" value="F:sodium-independent organic anion transmembrane transporter activity"/>
    <property type="evidence" value="ECO:0007669"/>
    <property type="project" value="TreeGrafter"/>
</dbReference>
<accession>A0AAN4ZK16</accession>
<dbReference type="SUPFAM" id="SSF103473">
    <property type="entry name" value="MFS general substrate transporter"/>
    <property type="match status" value="2"/>
</dbReference>
<keyword evidence="5 8" id="KW-1133">Transmembrane helix</keyword>
<evidence type="ECO:0000256" key="5">
    <source>
        <dbReference type="ARBA" id="ARBA00022989"/>
    </source>
</evidence>
<dbReference type="EMBL" id="BTRK01000003">
    <property type="protein sequence ID" value="GMR42727.1"/>
    <property type="molecule type" value="Genomic_DNA"/>
</dbReference>
<evidence type="ECO:0000256" key="7">
    <source>
        <dbReference type="ARBA" id="ARBA00023157"/>
    </source>
</evidence>
<keyword evidence="8" id="KW-0406">Ion transport</keyword>
<evidence type="ECO:0000313" key="11">
    <source>
        <dbReference type="EMBL" id="GMR42727.1"/>
    </source>
</evidence>
<reference evidence="12" key="1">
    <citation type="submission" date="2022-10" db="EMBL/GenBank/DDBJ databases">
        <title>Genome assembly of Pristionchus species.</title>
        <authorList>
            <person name="Yoshida K."/>
            <person name="Sommer R.J."/>
        </authorList>
    </citation>
    <scope>NUCLEOTIDE SEQUENCE [LARGE SCALE GENOMIC DNA]</scope>
    <source>
        <strain evidence="12">RS5460</strain>
    </source>
</reference>
<dbReference type="PANTHER" id="PTHR11388:SF100">
    <property type="entry name" value="SOLUTE CARRIER ORGANIC ANION TRANSPORTER FAMILY MEMBER 4A1"/>
    <property type="match status" value="1"/>
</dbReference>
<evidence type="ECO:0000256" key="4">
    <source>
        <dbReference type="ARBA" id="ARBA00022692"/>
    </source>
</evidence>
<sequence length="707" mass="78194">MERHDVTRFYEDSDGPSLSSKTEEEEKSLKFGFGWCSPNWMQWIHNAKWLLLFLGAISFIQQLAVNALFPVGLSTLERQFSLTSTHTGIISSWYDFAVLLVVFPICHFGRTAHKGRWIGLGGLVMAAGSLVCALPHFIIEPYDPSHEHVKNSTDIGQCDASLDPLRSAEASECPPVPTKFDVFANYNNKYFLLFLLGQSLHGIGSTPLFSIGTAYIDENVSQTASPLYLAIHGVISSFGPVIGLFSGGFLLRFYVDFDRVETVPLDRMDPRWIGAWWVGFVGAGITMLFASLPILGFARELPEAKAHRLKDVNQANAASHEAAKKLEQEEDNSLRATIKIVWTMLHNQTFIILMIIGIAESVIVNGFSAFMPKILETILSVSPAVGSYMASVVIFAAATGLLFGGWIIRHLKMQVSPISLFTSFLPLQVGGMFKFTIICEIASLLFLCNFLISCPPRQFAGINVGYDLEPVRSVNLSSSCNADCACTKEWNPVCDAEKGVMFFSACSAGCRKKVEENGTLSVKWEDCECLSYGQSDYDPSQTLTSEYCKTDCGYNLVFFMVLLFFAVVATFAAAIPQQQMMLRVVPFDQRTIAIGVNWTFLRLFGFIPGGILFGWIIDKSCLHWGEKCGVATNCLVYDPRKQAIIILALAIVCKLVATLACIFGYITYTPTDSDQAASLATVDSHGPLSLMVNDDRLPEEHHKETRY</sequence>
<dbReference type="PANTHER" id="PTHR11388">
    <property type="entry name" value="ORGANIC ANION TRANSPORTER"/>
    <property type="match status" value="1"/>
</dbReference>
<dbReference type="InterPro" id="IPR036058">
    <property type="entry name" value="Kazal_dom_sf"/>
</dbReference>
<proteinExistence type="inferred from homology"/>
<keyword evidence="7" id="KW-1015">Disulfide bond</keyword>
<feature type="compositionally biased region" description="Basic and acidic residues" evidence="9">
    <location>
        <begin position="1"/>
        <end position="11"/>
    </location>
</feature>
<keyword evidence="6 8" id="KW-0472">Membrane</keyword>
<gene>
    <name evidence="11" type="ORF">PMAYCL1PPCAC_12922</name>
</gene>
<keyword evidence="3" id="KW-1003">Cell membrane</keyword>
<dbReference type="InterPro" id="IPR002350">
    <property type="entry name" value="Kazal_dom"/>
</dbReference>
<name>A0AAN4ZK16_9BILA</name>
<feature type="transmembrane region" description="Helical" evidence="8">
    <location>
        <begin position="275"/>
        <end position="298"/>
    </location>
</feature>
<feature type="domain" description="Kazal-like" evidence="10">
    <location>
        <begin position="474"/>
        <end position="531"/>
    </location>
</feature>
<comment type="caution">
    <text evidence="11">The sequence shown here is derived from an EMBL/GenBank/DDBJ whole genome shotgun (WGS) entry which is preliminary data.</text>
</comment>
<dbReference type="PROSITE" id="PS51465">
    <property type="entry name" value="KAZAL_2"/>
    <property type="match status" value="1"/>
</dbReference>
<dbReference type="GO" id="GO:0006811">
    <property type="term" value="P:monoatomic ion transport"/>
    <property type="evidence" value="ECO:0007669"/>
    <property type="project" value="UniProtKB-KW"/>
</dbReference>
<dbReference type="AlphaFoldDB" id="A0AAN4ZK16"/>
<keyword evidence="8" id="KW-0813">Transport</keyword>
<comment type="caution">
    <text evidence="8">Lacks conserved residue(s) required for the propagation of feature annotation.</text>
</comment>
<feature type="transmembrane region" description="Helical" evidence="8">
    <location>
        <begin position="190"/>
        <end position="215"/>
    </location>
</feature>
<feature type="region of interest" description="Disordered" evidence="9">
    <location>
        <begin position="1"/>
        <end position="21"/>
    </location>
</feature>
<dbReference type="InterPro" id="IPR004156">
    <property type="entry name" value="OATP"/>
</dbReference>
<evidence type="ECO:0000256" key="3">
    <source>
        <dbReference type="ARBA" id="ARBA00022475"/>
    </source>
</evidence>
<feature type="transmembrane region" description="Helical" evidence="8">
    <location>
        <begin position="118"/>
        <end position="139"/>
    </location>
</feature>
<organism evidence="11 12">
    <name type="scientific">Pristionchus mayeri</name>
    <dbReference type="NCBI Taxonomy" id="1317129"/>
    <lineage>
        <taxon>Eukaryota</taxon>
        <taxon>Metazoa</taxon>
        <taxon>Ecdysozoa</taxon>
        <taxon>Nematoda</taxon>
        <taxon>Chromadorea</taxon>
        <taxon>Rhabditida</taxon>
        <taxon>Rhabditina</taxon>
        <taxon>Diplogasteromorpha</taxon>
        <taxon>Diplogasteroidea</taxon>
        <taxon>Neodiplogasteridae</taxon>
        <taxon>Pristionchus</taxon>
    </lineage>
</organism>
<feature type="transmembrane region" description="Helical" evidence="8">
    <location>
        <begin position="49"/>
        <end position="69"/>
    </location>
</feature>
<evidence type="ECO:0000259" key="10">
    <source>
        <dbReference type="PROSITE" id="PS51465"/>
    </source>
</evidence>
<comment type="similarity">
    <text evidence="2 8">Belongs to the organo anion transporter (TC 2.A.60) family.</text>
</comment>
<feature type="transmembrane region" description="Helical" evidence="8">
    <location>
        <begin position="227"/>
        <end position="255"/>
    </location>
</feature>
<dbReference type="GO" id="GO:0043252">
    <property type="term" value="P:sodium-independent organic anion transport"/>
    <property type="evidence" value="ECO:0007669"/>
    <property type="project" value="TreeGrafter"/>
</dbReference>
<evidence type="ECO:0000313" key="12">
    <source>
        <dbReference type="Proteomes" id="UP001328107"/>
    </source>
</evidence>
<feature type="transmembrane region" description="Helical" evidence="8">
    <location>
        <begin position="553"/>
        <end position="575"/>
    </location>
</feature>
<dbReference type="Proteomes" id="UP001328107">
    <property type="component" value="Unassembled WGS sequence"/>
</dbReference>
<dbReference type="Pfam" id="PF03137">
    <property type="entry name" value="OATP"/>
    <property type="match status" value="1"/>
</dbReference>
<keyword evidence="4 8" id="KW-0812">Transmembrane</keyword>